<feature type="compositionally biased region" description="Low complexity" evidence="1">
    <location>
        <begin position="807"/>
        <end position="817"/>
    </location>
</feature>
<dbReference type="EMBL" id="ML995492">
    <property type="protein sequence ID" value="KAF2139564.1"/>
    <property type="molecule type" value="Genomic_DNA"/>
</dbReference>
<evidence type="ECO:0000256" key="1">
    <source>
        <dbReference type="SAM" id="MobiDB-lite"/>
    </source>
</evidence>
<feature type="region of interest" description="Disordered" evidence="1">
    <location>
        <begin position="1065"/>
        <end position="1106"/>
    </location>
</feature>
<feature type="compositionally biased region" description="Pro residues" evidence="1">
    <location>
        <begin position="818"/>
        <end position="829"/>
    </location>
</feature>
<protein>
    <recommendedName>
        <fullName evidence="4">Mediator complex subunit 15 KIX domain-containing protein</fullName>
    </recommendedName>
</protein>
<dbReference type="OrthoDB" id="3918840at2759"/>
<dbReference type="GO" id="GO:0006357">
    <property type="term" value="P:regulation of transcription by RNA polymerase II"/>
    <property type="evidence" value="ECO:0007669"/>
    <property type="project" value="InterPro"/>
</dbReference>
<feature type="compositionally biased region" description="Low complexity" evidence="1">
    <location>
        <begin position="358"/>
        <end position="371"/>
    </location>
</feature>
<dbReference type="InterPro" id="IPR008626">
    <property type="entry name" value="Mediator_Med15_fun"/>
</dbReference>
<sequence>MNPATFQNPMGMMPQQQPAHVQLKGQVLARMRQHSSTLTGWQSTLGADARTNAVWQLYSLLRLARPGVPDSALLNQAMQHESGMLSTSQSKEEYLTKFKAASQRLTELRAKNADQASMAMQPNNSMAASQMGMMHQTPMQATGSNQGQNAFHQPYPAHLQHQMQASPLPMTQNPSSTGMDNSNIPSQVQQQGMQQPQPNLQFGPEDQQKITEITRQLRQRLRPEDENRIRTELQSMPIEKRQALEQRNIDPIMWRLRQNAMRLYAAQKRAAQTGGQMGQQPNQGPGMAGRGMPNPMMQRTPQMGNTTPQQNGMGGGAEFDYAQLTSQQADAVRSAQAGHDVVPASNNPGMGQMGGFNAMAGGQPGQMGAQGRNPAQQPPGFNIHQAQRDNAIRQIQAQAQAQAQAARAQGMTPQQLALMGQRPGFNMPPGGPQNTAGMSLLTRPMMPPGPGGNGTPQPRPPQAGGQMPPQNFGQGAPGMSQAARALQEAHMRAAAAQTQLPGGPITARASLIPANVPGPVRQKMLEVPEDQFRALLTKWFNANGNRPPFGPNANMSQPGAQMGPQQGNPGGMSMMGPNANMPPFMQQGQMQNGMNNPQMQQVFQHEMMARPQNDVPLNPQIVQQMDTLPYPPPIADAVRQSMPENIRSWGQLKEWVSRNPNPMLPMEKLTRVQRIHYEKLSGQQQNNAANLGMPNGHPNGPGQLGPGHPNGQAPQAPMMPAGGTPNPGMQQRMAAMQAAQRQRLMMAIQQVSAADIQRVRQQYGPRVANASDDHLRQQIATMRLQQQQKAMGQPNMPGMPPQPPNMGMPQGPNMQQPPRVPQPGQPQPAPQMSGQQPQGQAKQAPQPKQPGNATPKVQPQQGLKRPSSDDVVEVADPSKPQAPPMQPSQSQQRPLGMTQAQFEKLTPQQQQVLRQKQMAIQAAQAQTQNQGQGAAVQGAATQSGQEISTAERNELTKKFMMLLTEVSQSVGQRPVIEVPPEAKAAMAQKLRAQGNIIQGIDKFMLADYVRHRDDKRTKNIIMVRHLLFSQLDGQRQLREQVTIEPANFEKLLHNIDVFMRQVAKEAQNDKNEKNEKKSKAAETAQADGAQPQAQPSANATQGPQSKLSHANLQAFQDHQAAILRRPQSGSKPPAAPTSSQPPFSFSSPHGTPVYPPNRQSELTPEKLKLPAKKKQRTSADSTPAQGTPIATSSPQIGKLSPELRRDASQPGLPAKPRFSCPHQICDFSARGFETKEELDGHMKEQHAKIEDPLQFAVDSVAEGLGLNADGSSKAPKVDAAAANRSKPMSVAKAPALAAAKTGQTPIVKAEAATPVPGGAAATPMNRVPTQTGIKSSPSANFKTPQAAGIKTQTPGSGSGAIPMHRTPSKLGVSKDIAGKPVDGTLPAGAVDGLLSPPKDATAADPWRNCPLSPKELSNLFDFEEDILGEVCSMPAEQFVFQHDGLTPTTTPSPADTDKSATTATSDISENDKLNIKISAEDGLSFDQWKLESDMDFSRQMDKLFMFDEASDGTTGLPEMSMDMGPSNDFWRDRMGDQKKIPGWSSEELEPPFDFLNAPIYDEARDVLFGLDTAMIDAS</sequence>
<evidence type="ECO:0008006" key="4">
    <source>
        <dbReference type="Google" id="ProtNLM"/>
    </source>
</evidence>
<organism evidence="2 3">
    <name type="scientific">Aplosporella prunicola CBS 121167</name>
    <dbReference type="NCBI Taxonomy" id="1176127"/>
    <lineage>
        <taxon>Eukaryota</taxon>
        <taxon>Fungi</taxon>
        <taxon>Dikarya</taxon>
        <taxon>Ascomycota</taxon>
        <taxon>Pezizomycotina</taxon>
        <taxon>Dothideomycetes</taxon>
        <taxon>Dothideomycetes incertae sedis</taxon>
        <taxon>Botryosphaeriales</taxon>
        <taxon>Aplosporellaceae</taxon>
        <taxon>Aplosporella</taxon>
    </lineage>
</organism>
<dbReference type="RefSeq" id="XP_033395277.1">
    <property type="nucleotide sequence ID" value="XM_033542299.1"/>
</dbReference>
<dbReference type="GO" id="GO:0003712">
    <property type="term" value="F:transcription coregulator activity"/>
    <property type="evidence" value="ECO:0007669"/>
    <property type="project" value="InterPro"/>
</dbReference>
<dbReference type="Proteomes" id="UP000799438">
    <property type="component" value="Unassembled WGS sequence"/>
</dbReference>
<feature type="compositionally biased region" description="Polar residues" evidence="1">
    <location>
        <begin position="1178"/>
        <end position="1195"/>
    </location>
</feature>
<proteinExistence type="predicted"/>
<feature type="region of interest" description="Disordered" evidence="1">
    <location>
        <begin position="1330"/>
        <end position="1361"/>
    </location>
</feature>
<evidence type="ECO:0000313" key="3">
    <source>
        <dbReference type="Proteomes" id="UP000799438"/>
    </source>
</evidence>
<accession>A0A6A6B8P3</accession>
<name>A0A6A6B8P3_9PEZI</name>
<feature type="region of interest" description="Disordered" evidence="1">
    <location>
        <begin position="422"/>
        <end position="491"/>
    </location>
</feature>
<reference evidence="2" key="1">
    <citation type="journal article" date="2020" name="Stud. Mycol.">
        <title>101 Dothideomycetes genomes: a test case for predicting lifestyles and emergence of pathogens.</title>
        <authorList>
            <person name="Haridas S."/>
            <person name="Albert R."/>
            <person name="Binder M."/>
            <person name="Bloem J."/>
            <person name="Labutti K."/>
            <person name="Salamov A."/>
            <person name="Andreopoulos B."/>
            <person name="Baker S."/>
            <person name="Barry K."/>
            <person name="Bills G."/>
            <person name="Bluhm B."/>
            <person name="Cannon C."/>
            <person name="Castanera R."/>
            <person name="Culley D."/>
            <person name="Daum C."/>
            <person name="Ezra D."/>
            <person name="Gonzalez J."/>
            <person name="Henrissat B."/>
            <person name="Kuo A."/>
            <person name="Liang C."/>
            <person name="Lipzen A."/>
            <person name="Lutzoni F."/>
            <person name="Magnuson J."/>
            <person name="Mondo S."/>
            <person name="Nolan M."/>
            <person name="Ohm R."/>
            <person name="Pangilinan J."/>
            <person name="Park H.-J."/>
            <person name="Ramirez L."/>
            <person name="Alfaro M."/>
            <person name="Sun H."/>
            <person name="Tritt A."/>
            <person name="Yoshinaga Y."/>
            <person name="Zwiers L.-H."/>
            <person name="Turgeon B."/>
            <person name="Goodwin S."/>
            <person name="Spatafora J."/>
            <person name="Crous P."/>
            <person name="Grigoriev I."/>
        </authorList>
    </citation>
    <scope>NUCLEOTIDE SEQUENCE</scope>
    <source>
        <strain evidence="2">CBS 121167</strain>
    </source>
</reference>
<feature type="compositionally biased region" description="Low complexity" evidence="1">
    <location>
        <begin position="1081"/>
        <end position="1097"/>
    </location>
</feature>
<feature type="region of interest" description="Disordered" evidence="1">
    <location>
        <begin position="686"/>
        <end position="729"/>
    </location>
</feature>
<feature type="compositionally biased region" description="Low complexity" evidence="1">
    <location>
        <begin position="1130"/>
        <end position="1148"/>
    </location>
</feature>
<gene>
    <name evidence="2" type="ORF">K452DRAFT_300121</name>
</gene>
<feature type="compositionally biased region" description="Low complexity" evidence="1">
    <location>
        <begin position="1446"/>
        <end position="1465"/>
    </location>
</feature>
<feature type="region of interest" description="Disordered" evidence="1">
    <location>
        <begin position="1125"/>
        <end position="1217"/>
    </location>
</feature>
<feature type="region of interest" description="Disordered" evidence="1">
    <location>
        <begin position="332"/>
        <end position="382"/>
    </location>
</feature>
<evidence type="ECO:0000313" key="2">
    <source>
        <dbReference type="EMBL" id="KAF2139564.1"/>
    </source>
</evidence>
<feature type="compositionally biased region" description="Low complexity" evidence="1">
    <location>
        <begin position="830"/>
        <end position="851"/>
    </location>
</feature>
<feature type="compositionally biased region" description="Pro residues" evidence="1">
    <location>
        <begin position="797"/>
        <end position="806"/>
    </location>
</feature>
<dbReference type="GO" id="GO:0016592">
    <property type="term" value="C:mediator complex"/>
    <property type="evidence" value="ECO:0007669"/>
    <property type="project" value="InterPro"/>
</dbReference>
<feature type="compositionally biased region" description="Polar residues" evidence="1">
    <location>
        <begin position="1330"/>
        <end position="1343"/>
    </location>
</feature>
<dbReference type="Pfam" id="PF05397">
    <property type="entry name" value="Med15_fungi"/>
    <property type="match status" value="1"/>
</dbReference>
<dbReference type="GeneID" id="54299796"/>
<feature type="region of interest" description="Disordered" evidence="1">
    <location>
        <begin position="1444"/>
        <end position="1465"/>
    </location>
</feature>
<keyword evidence="3" id="KW-1185">Reference proteome</keyword>
<feature type="region of interest" description="Disordered" evidence="1">
    <location>
        <begin position="783"/>
        <end position="896"/>
    </location>
</feature>
<feature type="compositionally biased region" description="Basic and acidic residues" evidence="1">
    <location>
        <begin position="1065"/>
        <end position="1080"/>
    </location>
</feature>